<name>A0A1X7LRQ4_9BACL</name>
<gene>
    <name evidence="2" type="ORF">SAMN06295960_4059</name>
</gene>
<proteinExistence type="predicted"/>
<dbReference type="GO" id="GO:0032259">
    <property type="term" value="P:methylation"/>
    <property type="evidence" value="ECO:0007669"/>
    <property type="project" value="UniProtKB-KW"/>
</dbReference>
<dbReference type="RefSeq" id="WP_085497332.1">
    <property type="nucleotide sequence ID" value="NZ_FXAZ01000006.1"/>
</dbReference>
<reference evidence="2 3" key="1">
    <citation type="submission" date="2017-04" db="EMBL/GenBank/DDBJ databases">
        <authorList>
            <person name="Afonso C.L."/>
            <person name="Miller P.J."/>
            <person name="Scott M.A."/>
            <person name="Spackman E."/>
            <person name="Goraichik I."/>
            <person name="Dimitrov K.M."/>
            <person name="Suarez D.L."/>
            <person name="Swayne D.E."/>
        </authorList>
    </citation>
    <scope>NUCLEOTIDE SEQUENCE [LARGE SCALE GENOMIC DNA]</scope>
    <source>
        <strain evidence="2 3">11</strain>
    </source>
</reference>
<dbReference type="SUPFAM" id="SSF53335">
    <property type="entry name" value="S-adenosyl-L-methionine-dependent methyltransferases"/>
    <property type="match status" value="1"/>
</dbReference>
<feature type="domain" description="Methyltransferase" evidence="1">
    <location>
        <begin position="154"/>
        <end position="289"/>
    </location>
</feature>
<dbReference type="PANTHER" id="PTHR13369:SF3">
    <property type="entry name" value="METHYLTRANSFERASE DOMAIN-CONTAINING PROTEIN"/>
    <property type="match status" value="1"/>
</dbReference>
<protein>
    <submittedName>
        <fullName evidence="2">Methyltransferase domain-containing protein</fullName>
    </submittedName>
</protein>
<sequence length="392" mass="44330">MEQLHQLLQKIWEQESLHSAVISQVRSAPMEGCTKATLKPVQLRGDRMLQVTYQVGSKVVHENVDSSVAVEKWMGLMENHFRQALIRTTEAEYQVLISKKHKVSIKTQAKKSPAADLSHNRKKQYILEEGVPAAFLLELGIMTASGNVVAAKFDKFKQINRFLEMVADVLPYLPSDRPISIIDFGCGKSYLTFALYHYLHVLQKRDVMIYGLDLKADVIKHCEALARRLQYDGLQFAIGDIADYDRSTPVDMVVTLHACDTATDAALNKAVRWGAEVILSVPCCQHELFSQIDNEMLTPLLKHGILKERFSALTTDALRANLLDCVGYQTQLLEFIDMEHTPKNILIRAVKSKQAQETASWQQYIALRDGLKLNPYLERALKDILDTRGFSS</sequence>
<organism evidence="2 3">
    <name type="scientific">Paenibacillus aquistagni</name>
    <dbReference type="NCBI Taxonomy" id="1852522"/>
    <lineage>
        <taxon>Bacteria</taxon>
        <taxon>Bacillati</taxon>
        <taxon>Bacillota</taxon>
        <taxon>Bacilli</taxon>
        <taxon>Bacillales</taxon>
        <taxon>Paenibacillaceae</taxon>
        <taxon>Paenibacillus</taxon>
    </lineage>
</organism>
<dbReference type="AlphaFoldDB" id="A0A1X7LRQ4"/>
<keyword evidence="2" id="KW-0808">Transferase</keyword>
<dbReference type="EMBL" id="FXAZ01000006">
    <property type="protein sequence ID" value="SMG55942.1"/>
    <property type="molecule type" value="Genomic_DNA"/>
</dbReference>
<accession>A0A1X7LRQ4</accession>
<dbReference type="PANTHER" id="PTHR13369">
    <property type="match status" value="1"/>
</dbReference>
<dbReference type="InterPro" id="IPR025714">
    <property type="entry name" value="Methyltranfer_dom"/>
</dbReference>
<dbReference type="GO" id="GO:0005737">
    <property type="term" value="C:cytoplasm"/>
    <property type="evidence" value="ECO:0007669"/>
    <property type="project" value="TreeGrafter"/>
</dbReference>
<keyword evidence="2" id="KW-0489">Methyltransferase</keyword>
<evidence type="ECO:0000259" key="1">
    <source>
        <dbReference type="Pfam" id="PF13679"/>
    </source>
</evidence>
<dbReference type="Gene3D" id="3.40.50.150">
    <property type="entry name" value="Vaccinia Virus protein VP39"/>
    <property type="match status" value="1"/>
</dbReference>
<dbReference type="CDD" id="cd02440">
    <property type="entry name" value="AdoMet_MTases"/>
    <property type="match status" value="1"/>
</dbReference>
<keyword evidence="3" id="KW-1185">Reference proteome</keyword>
<dbReference type="InterPro" id="IPR029063">
    <property type="entry name" value="SAM-dependent_MTases_sf"/>
</dbReference>
<evidence type="ECO:0000313" key="2">
    <source>
        <dbReference type="EMBL" id="SMG55942.1"/>
    </source>
</evidence>
<dbReference type="GO" id="GO:0008168">
    <property type="term" value="F:methyltransferase activity"/>
    <property type="evidence" value="ECO:0007669"/>
    <property type="project" value="UniProtKB-KW"/>
</dbReference>
<dbReference type="STRING" id="1852522.SAMN06295960_4059"/>
<dbReference type="Proteomes" id="UP000193834">
    <property type="component" value="Unassembled WGS sequence"/>
</dbReference>
<evidence type="ECO:0000313" key="3">
    <source>
        <dbReference type="Proteomes" id="UP000193834"/>
    </source>
</evidence>
<dbReference type="OrthoDB" id="5502211at2"/>
<dbReference type="Pfam" id="PF13679">
    <property type="entry name" value="Methyltransf_32"/>
    <property type="match status" value="1"/>
</dbReference>